<feature type="domain" description="Apple" evidence="2">
    <location>
        <begin position="472"/>
        <end position="497"/>
    </location>
</feature>
<evidence type="ECO:0000313" key="5">
    <source>
        <dbReference type="Proteomes" id="UP000663887"/>
    </source>
</evidence>
<sequence>MATLSFPNYNFSSTDNLEPTDNFNAIKLSRKKRDSCATQAAVDVLEKAINVGLSVGNIAGPSAVASFTGSLFGFHSPTTCDLDAKMDQILVKLNKIIDTVDNIGTVVECAHIKQHYRQIKEKIRPLLSVFHDFYKTNEKEEARQEIISRCKDHTQGIRTIHSTFLTLLDNDDVVDYFKNCARYESENINIWGTKVNALTQTIIGLFKGCEEASDSVTQFDPPRFEKEVKESIQFYSEITNLEEFVKDESSGLKHIVKTIANKGKSADETAQILKEKFKYFNWDVIFYSSKIRGYQNQATFYAPQSTFCGSHFYNRELDHDRNALVAWCIPNNMNPNTIKISSNNIDDAEKTAKRINDENQHGSQLLNYVLAFKYDECENSYVDYNGKGSNTGRMADTRKLMDIYDNYVSSCFYICGSICTGRYIFASWMAYKNNMEKPSLTPTSLSFKQRGKTVITKYNTRLFGHYKQYTEKDDYKCFQACKSEEKCAAATFHAPYLYNCFFFGKGFTKSAESGWTAYIKDEEWVSISEHKKVSLSSLKTVQVSYRYDGIRLANHFQYIKVDSATKCFEECQKNKECEAITFRPVNNDGCHLYRKGEYVAGLNSEWVSVSNNIIHI</sequence>
<dbReference type="EMBL" id="CAJOBF010002217">
    <property type="protein sequence ID" value="CAF4018747.1"/>
    <property type="molecule type" value="Genomic_DNA"/>
</dbReference>
<accession>A0A816NF10</accession>
<dbReference type="Pfam" id="PF00024">
    <property type="entry name" value="PAN_1"/>
    <property type="match status" value="1"/>
</dbReference>
<dbReference type="Proteomes" id="UP000663842">
    <property type="component" value="Unassembled WGS sequence"/>
</dbReference>
<dbReference type="Pfam" id="PF14295">
    <property type="entry name" value="PAN_4"/>
    <property type="match status" value="1"/>
</dbReference>
<evidence type="ECO:0000259" key="1">
    <source>
        <dbReference type="Pfam" id="PF00024"/>
    </source>
</evidence>
<name>A0A816NF10_9BILA</name>
<protein>
    <recommendedName>
        <fullName evidence="1 2">Apple domain-containing protein</fullName>
    </recommendedName>
</protein>
<gene>
    <name evidence="4" type="ORF">UXM345_LOCUS17233</name>
    <name evidence="3" type="ORF">XDN619_LOCUS5360</name>
</gene>
<dbReference type="SUPFAM" id="SSF57414">
    <property type="entry name" value="Hairpin loop containing domain-like"/>
    <property type="match status" value="1"/>
</dbReference>
<feature type="domain" description="Apple" evidence="1">
    <location>
        <begin position="554"/>
        <end position="595"/>
    </location>
</feature>
<reference evidence="3" key="1">
    <citation type="submission" date="2021-02" db="EMBL/GenBank/DDBJ databases">
        <authorList>
            <person name="Nowell W R."/>
        </authorList>
    </citation>
    <scope>NUCLEOTIDE SEQUENCE</scope>
</reference>
<comment type="caution">
    <text evidence="3">The sequence shown here is derived from an EMBL/GenBank/DDBJ whole genome shotgun (WGS) entry which is preliminary data.</text>
</comment>
<dbReference type="Proteomes" id="UP000663887">
    <property type="component" value="Unassembled WGS sequence"/>
</dbReference>
<dbReference type="EMBL" id="CAJNRG010001415">
    <property type="protein sequence ID" value="CAF2033171.1"/>
    <property type="molecule type" value="Genomic_DNA"/>
</dbReference>
<dbReference type="AlphaFoldDB" id="A0A816NF10"/>
<proteinExistence type="predicted"/>
<organism evidence="3 5">
    <name type="scientific">Rotaria magnacalcarata</name>
    <dbReference type="NCBI Taxonomy" id="392030"/>
    <lineage>
        <taxon>Eukaryota</taxon>
        <taxon>Metazoa</taxon>
        <taxon>Spiralia</taxon>
        <taxon>Gnathifera</taxon>
        <taxon>Rotifera</taxon>
        <taxon>Eurotatoria</taxon>
        <taxon>Bdelloidea</taxon>
        <taxon>Philodinida</taxon>
        <taxon>Philodinidae</taxon>
        <taxon>Rotaria</taxon>
    </lineage>
</organism>
<evidence type="ECO:0000259" key="2">
    <source>
        <dbReference type="Pfam" id="PF14295"/>
    </source>
</evidence>
<evidence type="ECO:0000313" key="3">
    <source>
        <dbReference type="EMBL" id="CAF2033171.1"/>
    </source>
</evidence>
<evidence type="ECO:0000313" key="4">
    <source>
        <dbReference type="EMBL" id="CAF4018747.1"/>
    </source>
</evidence>
<dbReference type="InterPro" id="IPR003609">
    <property type="entry name" value="Pan_app"/>
</dbReference>
<dbReference type="Gene3D" id="3.50.4.10">
    <property type="entry name" value="Hepatocyte Growth Factor"/>
    <property type="match status" value="1"/>
</dbReference>